<proteinExistence type="predicted"/>
<dbReference type="Pfam" id="PF24527">
    <property type="entry name" value="Ig-like_Pom152_9"/>
    <property type="match status" value="1"/>
</dbReference>
<dbReference type="InterPro" id="IPR056541">
    <property type="entry name" value="Ig-like_POM152"/>
</dbReference>
<feature type="compositionally biased region" description="Acidic residues" evidence="1">
    <location>
        <begin position="258"/>
        <end position="272"/>
    </location>
</feature>
<feature type="domain" description="Nucleoporin POM152 N-terminal transmembrane" evidence="4">
    <location>
        <begin position="24"/>
        <end position="109"/>
    </location>
</feature>
<keyword evidence="2" id="KW-1133">Transmembrane helix</keyword>
<feature type="domain" description="Nucleoporin POM152 ninth Ig-like" evidence="7">
    <location>
        <begin position="1120"/>
        <end position="1192"/>
    </location>
</feature>
<dbReference type="HOGENOM" id="CLU_002415_0_0_1"/>
<dbReference type="GO" id="GO:0006999">
    <property type="term" value="P:nuclear pore organization"/>
    <property type="evidence" value="ECO:0007669"/>
    <property type="project" value="TreeGrafter"/>
</dbReference>
<sequence>MATPVSNFQKPPSSNPLIPEKYLDVPSQRLYYLSLGLVCQAIKILDFILSLASGDNRMAVCRKWLLFDFLYCVVLSQLRIPRLNYSKPSILLQICFLWFLDCLLFGGISINLPALLGGVGLTSGVSEFSSTSSFGIRNIISPLSFGLISSSSSSRDSHLLGQHTVRMSPISTAHLNPQNLNFCLSPSTGFVLIPIVLNNTNLSGLKYSVTPLGFSETTPKGKIEIHDLTLRDLKVAEQVHQEQSQAALQTGPARNTEDYDEYDDDDDDDIESQDAQSKLQKSQSLVHIMLSRPGIVRLERVYDTSFADARLVVSEAVIVPCPQVVFAKDEGTAQEPIRCAGQDPTVQLKIKVHGVPPLSLRWLRTINGAREQFLVEGIEGDHQDDHTHTRKQDEAQPDPSAHATLGAISRVPVAQDVAVPLSVTLDHPGTYLYALEEITDGVGNTIRVGIEAESSPTDSLTRTKTTRSYMVLQKPAVSFSHCSTDTPVSLLIGSESSIKIRSLQVDPFDLPLDLDLKYQPPTEDGKGGKKLKPWKKTLKLHGDDKSLTFRVNTPGEYKIAGVKGKYCTGTVMAPDACKVVQKPYPAAQIEWKRIHECSGDTGVSASLVLHGTPPFQIYYRMQRDDEAPREISKSFTTSRAELTLQPERSGHYVFTFIAISDANYRKVELQGPSIDQMIHPLASADFSESHGSGRGKRIVNTCSGDTVDIDVDLKGTGPWNLELQVIGPHTAETMQLQAIRTSKKTIQVPIPQELQKDGGTFEIDLVSVEDASKCKRPISVPGVQVKVKRIVPTVQFYGQARERQVTTTENERVNLPLRLTGDGPWRIKFKKQGSNNVVTTTVHDRNGNLQVKDKGIYQILEVADSQCPGTVNVDAAQYQVDWIPRPSAKLSPATKSTAAPNGSHILGPVCEGVSDHVDLDLTGRPPFQIMYNIAQDGDLGGTKIMGQPTFNSIQPRTRFQLQTSQPGRVYYEVKQIGDAAYPLSKTRDMVIPPSERLLFEQQVFMRPTARFRNRNRLVYCLNDALVPLDSSSSDGFVLLEGTPPFTVVLSIKNIGASHVEMRTIEVPTNTWRLNIPSYTFSSIGPHLVTIQKVTDSSSCEQAAFDPLLRSIWVDVAETAAIIPFERREDICVGDATQFQLEGIPPWTIGYNVNGKSFVQDARTSPFSLLQQQPGLFTVTSIAHQQKMCKAAVTDLRFKVHALPSAQVGHGKKIFQDIHEGDQAEIVFTLIGEPPFTFTYQRSELSPKKGGVGKVLETHTVSRIQSKEYSIFSALEGTWTVTSITDRYCRYPPAQPDSTAEKHK</sequence>
<dbReference type="InterPro" id="IPR056543">
    <property type="entry name" value="Ig-like_POM152_9th"/>
</dbReference>
<feature type="region of interest" description="Disordered" evidence="1">
    <location>
        <begin position="241"/>
        <end position="278"/>
    </location>
</feature>
<feature type="transmembrane region" description="Helical" evidence="2">
    <location>
        <begin position="92"/>
        <end position="116"/>
    </location>
</feature>
<evidence type="ECO:0000259" key="3">
    <source>
        <dbReference type="Pfam" id="PF23664"/>
    </source>
</evidence>
<evidence type="ECO:0000313" key="9">
    <source>
        <dbReference type="Proteomes" id="UP000053424"/>
    </source>
</evidence>
<dbReference type="InterPro" id="IPR056540">
    <property type="entry name" value="TMD_POM152"/>
</dbReference>
<feature type="domain" description="Nucleoporin POM152 Ig-like" evidence="5">
    <location>
        <begin position="792"/>
        <end position="875"/>
    </location>
</feature>
<dbReference type="Proteomes" id="UP000053424">
    <property type="component" value="Unassembled WGS sequence"/>
</dbReference>
<evidence type="ECO:0000259" key="6">
    <source>
        <dbReference type="Pfam" id="PF24519"/>
    </source>
</evidence>
<reference evidence="9" key="2">
    <citation type="submission" date="2015-01" db="EMBL/GenBank/DDBJ databases">
        <title>Evolutionary Origins and Diversification of the Mycorrhizal Mutualists.</title>
        <authorList>
            <consortium name="DOE Joint Genome Institute"/>
            <consortium name="Mycorrhizal Genomics Consortium"/>
            <person name="Kohler A."/>
            <person name="Kuo A."/>
            <person name="Nagy L.G."/>
            <person name="Floudas D."/>
            <person name="Copeland A."/>
            <person name="Barry K.W."/>
            <person name="Cichocki N."/>
            <person name="Veneault-Fourrey C."/>
            <person name="LaButti K."/>
            <person name="Lindquist E.A."/>
            <person name="Lipzen A."/>
            <person name="Lundell T."/>
            <person name="Morin E."/>
            <person name="Murat C."/>
            <person name="Riley R."/>
            <person name="Ohm R."/>
            <person name="Sun H."/>
            <person name="Tunlid A."/>
            <person name="Henrissat B."/>
            <person name="Grigoriev I.V."/>
            <person name="Hibbett D.S."/>
            <person name="Martin F."/>
        </authorList>
    </citation>
    <scope>NUCLEOTIDE SEQUENCE [LARGE SCALE GENOMIC DNA]</scope>
    <source>
        <strain evidence="9">h7</strain>
    </source>
</reference>
<dbReference type="InterPro" id="IPR056544">
    <property type="entry name" value="Ig_POM152"/>
</dbReference>
<evidence type="ECO:0008006" key="10">
    <source>
        <dbReference type="Google" id="ProtNLM"/>
    </source>
</evidence>
<dbReference type="Pfam" id="PF24519">
    <property type="entry name" value="Ig-like_Pom152_1"/>
    <property type="match status" value="1"/>
</dbReference>
<keyword evidence="9" id="KW-1185">Reference proteome</keyword>
<dbReference type="GO" id="GO:0070762">
    <property type="term" value="C:nuclear pore transmembrane ring"/>
    <property type="evidence" value="ECO:0007669"/>
    <property type="project" value="TreeGrafter"/>
</dbReference>
<evidence type="ECO:0000256" key="1">
    <source>
        <dbReference type="SAM" id="MobiDB-lite"/>
    </source>
</evidence>
<protein>
    <recommendedName>
        <fullName evidence="10">Ig-like domain-containing protein</fullName>
    </recommendedName>
</protein>
<dbReference type="Pfam" id="PF23664">
    <property type="entry name" value="Ig_Pom152"/>
    <property type="match status" value="2"/>
</dbReference>
<dbReference type="OrthoDB" id="5529162at2759"/>
<keyword evidence="2" id="KW-0812">Transmembrane</keyword>
<keyword evidence="2" id="KW-0472">Membrane</keyword>
<accession>A0A0C2Z2Y9</accession>
<gene>
    <name evidence="8" type="ORF">M413DRAFT_439316</name>
</gene>
<evidence type="ECO:0000256" key="2">
    <source>
        <dbReference type="SAM" id="Phobius"/>
    </source>
</evidence>
<feature type="domain" description="Nucleoporin POM152 immunoglobulin-like" evidence="3">
    <location>
        <begin position="582"/>
        <end position="683"/>
    </location>
</feature>
<dbReference type="Pfam" id="PF24312">
    <property type="entry name" value="Ig-like_POM152"/>
    <property type="match status" value="2"/>
</dbReference>
<name>A0A0C2Z2Y9_HEBCY</name>
<dbReference type="STRING" id="686832.A0A0C2Z2Y9"/>
<evidence type="ECO:0000259" key="5">
    <source>
        <dbReference type="Pfam" id="PF24312"/>
    </source>
</evidence>
<feature type="domain" description="Nucleoporin POM152 immunoglobulin-like" evidence="3">
    <location>
        <begin position="910"/>
        <end position="984"/>
    </location>
</feature>
<feature type="transmembrane region" description="Helical" evidence="2">
    <location>
        <begin position="30"/>
        <end position="52"/>
    </location>
</feature>
<evidence type="ECO:0000259" key="7">
    <source>
        <dbReference type="Pfam" id="PF24527"/>
    </source>
</evidence>
<evidence type="ECO:0000259" key="4">
    <source>
        <dbReference type="Pfam" id="PF24097"/>
    </source>
</evidence>
<feature type="domain" description="Nucleoporin POM152 Ig-like" evidence="5">
    <location>
        <begin position="474"/>
        <end position="577"/>
    </location>
</feature>
<dbReference type="Pfam" id="PF24097">
    <property type="entry name" value="TMD_POM152"/>
    <property type="match status" value="1"/>
</dbReference>
<dbReference type="GO" id="GO:0017056">
    <property type="term" value="F:structural constituent of nuclear pore"/>
    <property type="evidence" value="ECO:0007669"/>
    <property type="project" value="InterPro"/>
</dbReference>
<dbReference type="InterPro" id="IPR037701">
    <property type="entry name" value="Pom152"/>
</dbReference>
<dbReference type="PANTHER" id="PTHR28206:SF1">
    <property type="entry name" value="NUCLEOPORIN POM152"/>
    <property type="match status" value="1"/>
</dbReference>
<dbReference type="GO" id="GO:0006606">
    <property type="term" value="P:protein import into nucleus"/>
    <property type="evidence" value="ECO:0007669"/>
    <property type="project" value="TreeGrafter"/>
</dbReference>
<dbReference type="PANTHER" id="PTHR28206">
    <property type="entry name" value="NUCLEOPORIN POM152"/>
    <property type="match status" value="1"/>
</dbReference>
<organism evidence="8 9">
    <name type="scientific">Hebeloma cylindrosporum</name>
    <dbReference type="NCBI Taxonomy" id="76867"/>
    <lineage>
        <taxon>Eukaryota</taxon>
        <taxon>Fungi</taxon>
        <taxon>Dikarya</taxon>
        <taxon>Basidiomycota</taxon>
        <taxon>Agaricomycotina</taxon>
        <taxon>Agaricomycetes</taxon>
        <taxon>Agaricomycetidae</taxon>
        <taxon>Agaricales</taxon>
        <taxon>Agaricineae</taxon>
        <taxon>Hymenogastraceae</taxon>
        <taxon>Hebeloma</taxon>
    </lineage>
</organism>
<dbReference type="InterPro" id="IPR056542">
    <property type="entry name" value="Ig-like_POM152_1st"/>
</dbReference>
<feature type="domain" description="Nucleoporin POM152 first Ig-like" evidence="6">
    <location>
        <begin position="172"/>
        <end position="318"/>
    </location>
</feature>
<reference evidence="8 9" key="1">
    <citation type="submission" date="2014-04" db="EMBL/GenBank/DDBJ databases">
        <authorList>
            <consortium name="DOE Joint Genome Institute"/>
            <person name="Kuo A."/>
            <person name="Gay G."/>
            <person name="Dore J."/>
            <person name="Kohler A."/>
            <person name="Nagy L.G."/>
            <person name="Floudas D."/>
            <person name="Copeland A."/>
            <person name="Barry K.W."/>
            <person name="Cichocki N."/>
            <person name="Veneault-Fourrey C."/>
            <person name="LaButti K."/>
            <person name="Lindquist E.A."/>
            <person name="Lipzen A."/>
            <person name="Lundell T."/>
            <person name="Morin E."/>
            <person name="Murat C."/>
            <person name="Sun H."/>
            <person name="Tunlid A."/>
            <person name="Henrissat B."/>
            <person name="Grigoriev I.V."/>
            <person name="Hibbett D.S."/>
            <person name="Martin F."/>
            <person name="Nordberg H.P."/>
            <person name="Cantor M.N."/>
            <person name="Hua S.X."/>
        </authorList>
    </citation>
    <scope>NUCLEOTIDE SEQUENCE [LARGE SCALE GENOMIC DNA]</scope>
    <source>
        <strain evidence="9">h7</strain>
    </source>
</reference>
<dbReference type="EMBL" id="KN831769">
    <property type="protein sequence ID" value="KIM47647.1"/>
    <property type="molecule type" value="Genomic_DNA"/>
</dbReference>
<evidence type="ECO:0000313" key="8">
    <source>
        <dbReference type="EMBL" id="KIM47647.1"/>
    </source>
</evidence>